<dbReference type="Pfam" id="PF01136">
    <property type="entry name" value="Peptidase_U32"/>
    <property type="match status" value="1"/>
</dbReference>
<dbReference type="Proteomes" id="UP001595916">
    <property type="component" value="Unassembled WGS sequence"/>
</dbReference>
<dbReference type="PANTHER" id="PTHR30217">
    <property type="entry name" value="PEPTIDASE U32 FAMILY"/>
    <property type="match status" value="1"/>
</dbReference>
<dbReference type="InterPro" id="IPR020988">
    <property type="entry name" value="Pept_U32_collagenase"/>
</dbReference>
<sequence>MKEKIELLAPAGNKEALYAAVANGADAVYLAGTYFGARAFAGNFTAEGLVEAIEYAHERKVKVFVTTNTIVMEGEVERFLEYIGFLYRNDADAIIIQDIGMAHLVRRLYPELPVHASTQMTSLNSLDTLYLKELGFERVVYAREHSLDELETIKRKTGMESETFVHGALCICYSGNCLFSAMTTGRSGNRGSCSQPCRMKYSLLRNNKVEQEGYLLSAKDLSCIKKSEALLDSSVDSWKMEGRMKRSEYVATVVKHYRHLRDEGEILSDRDKAEMEGELGHIFQREYTHGYLLSADKKEIVNPKSPKNKGVPVAKLLYYDRKRRRIGLKLLDSLEVGDGLSTGEKVGRILKGRSILRSASAEEEVELDFVGEIEKGELIYKTYARSIMEEAVRSYEQKRFDLPLKMKLFLSVGEKAKLFLADEEGNSLTYEDDKVLEEARTSLPDFELVYAQMSKLGDTPYKLDRKDFEAEMEGRVFIGKSDLNRIRRTAVEELSKLRRKRYDRSMQEIEPQDFLKEIEALRKKEYSKKAEISVRCRTQEQLLAAKEEGVDRVYVDTAQLYKKAEELFEREKICYVLPDAVKEEDLDKVEKEMQAYGDSYMTNSLGLLWKYRDKKMVGDYLLNLSNRYSLHFLEAQSLTPSLEWIYSSRFEQLDEVIDKEKVEIPAYLTPMFMIMEYPLFDKNAKSGRDILELKDMKGNRTPVVRDELGKTKIFSYEVKELEQDVQILYQMGYRHYRLEFLKEGKDETRKVIRRYRSYLKEVER</sequence>
<proteinExistence type="predicted"/>
<name>A0ABV9QN68_9FIRM</name>
<organism evidence="2 3">
    <name type="scientific">Filifactor villosus</name>
    <dbReference type="NCBI Taxonomy" id="29374"/>
    <lineage>
        <taxon>Bacteria</taxon>
        <taxon>Bacillati</taxon>
        <taxon>Bacillota</taxon>
        <taxon>Clostridia</taxon>
        <taxon>Peptostreptococcales</taxon>
        <taxon>Filifactoraceae</taxon>
        <taxon>Filifactor</taxon>
    </lineage>
</organism>
<dbReference type="EMBL" id="JBHSHL010000025">
    <property type="protein sequence ID" value="MFC4804836.1"/>
    <property type="molecule type" value="Genomic_DNA"/>
</dbReference>
<evidence type="ECO:0000259" key="1">
    <source>
        <dbReference type="Pfam" id="PF12392"/>
    </source>
</evidence>
<accession>A0ABV9QN68</accession>
<reference evidence="3" key="1">
    <citation type="journal article" date="2019" name="Int. J. Syst. Evol. Microbiol.">
        <title>The Global Catalogue of Microorganisms (GCM) 10K type strain sequencing project: providing services to taxonomists for standard genome sequencing and annotation.</title>
        <authorList>
            <consortium name="The Broad Institute Genomics Platform"/>
            <consortium name="The Broad Institute Genome Sequencing Center for Infectious Disease"/>
            <person name="Wu L."/>
            <person name="Ma J."/>
        </authorList>
    </citation>
    <scope>NUCLEOTIDE SEQUENCE [LARGE SCALE GENOMIC DNA]</scope>
    <source>
        <strain evidence="3">CCUG 46385</strain>
    </source>
</reference>
<evidence type="ECO:0000313" key="2">
    <source>
        <dbReference type="EMBL" id="MFC4804836.1"/>
    </source>
</evidence>
<dbReference type="RefSeq" id="WP_379788361.1">
    <property type="nucleotide sequence ID" value="NZ_JBHSHL010000025.1"/>
</dbReference>
<dbReference type="PANTHER" id="PTHR30217:SF10">
    <property type="entry name" value="23S RRNA 5-HYDROXYCYTIDINE C2501 SYNTHASE"/>
    <property type="match status" value="1"/>
</dbReference>
<dbReference type="InterPro" id="IPR051454">
    <property type="entry name" value="RNA/ubiquinone_mod_enzymes"/>
</dbReference>
<keyword evidence="3" id="KW-1185">Reference proteome</keyword>
<dbReference type="Pfam" id="PF12392">
    <property type="entry name" value="DUF3656"/>
    <property type="match status" value="1"/>
</dbReference>
<protein>
    <submittedName>
        <fullName evidence="2">U32 family peptidase</fullName>
    </submittedName>
</protein>
<feature type="domain" description="Peptidase U32 collagenase" evidence="1">
    <location>
        <begin position="379"/>
        <end position="498"/>
    </location>
</feature>
<dbReference type="InterPro" id="IPR001539">
    <property type="entry name" value="Peptidase_U32"/>
</dbReference>
<comment type="caution">
    <text evidence="2">The sequence shown here is derived from an EMBL/GenBank/DDBJ whole genome shotgun (WGS) entry which is preliminary data.</text>
</comment>
<evidence type="ECO:0000313" key="3">
    <source>
        <dbReference type="Proteomes" id="UP001595916"/>
    </source>
</evidence>
<gene>
    <name evidence="2" type="ORF">ACFO4R_07055</name>
</gene>